<gene>
    <name evidence="1" type="ORF">JCM31447_32280</name>
</gene>
<organism evidence="1 2">
    <name type="scientific">Fluviispira sanaruensis</name>
    <dbReference type="NCBI Taxonomy" id="2493639"/>
    <lineage>
        <taxon>Bacteria</taxon>
        <taxon>Pseudomonadati</taxon>
        <taxon>Bdellovibrionota</taxon>
        <taxon>Oligoflexia</taxon>
        <taxon>Silvanigrellales</taxon>
        <taxon>Silvanigrellaceae</taxon>
        <taxon>Fluviispira</taxon>
    </lineage>
</organism>
<sequence>MGKTMKTKKKNVAEKNLTVLNDLKELFKSLTDQNAIIGRDDERIVIDLSKAWFLKDKDISEIYNKSVLIAKNGAMSIFQDFEINREINIMMLNISYSIIENNENYKNFHYFNEIRDLIYSIPIMTQKQREYYKNNHDNLISKLFEITDKDRKNIRESLFGLSDNSSKHH</sequence>
<dbReference type="Proteomes" id="UP000291236">
    <property type="component" value="Plasmid 68K"/>
</dbReference>
<dbReference type="EMBL" id="AP019370">
    <property type="protein sequence ID" value="BBH54754.1"/>
    <property type="molecule type" value="Genomic_DNA"/>
</dbReference>
<dbReference type="AlphaFoldDB" id="A0A4P2VR72"/>
<protein>
    <submittedName>
        <fullName evidence="1">Uncharacterized protein</fullName>
    </submittedName>
</protein>
<evidence type="ECO:0000313" key="2">
    <source>
        <dbReference type="Proteomes" id="UP000291236"/>
    </source>
</evidence>
<reference evidence="1 2" key="1">
    <citation type="submission" date="2018-12" db="EMBL/GenBank/DDBJ databases">
        <title>Rubrispira sanarue gen. nov., sp., nov., a member of the order Silvanigrellales, isolated from a brackish lake in Hamamatsu Japan.</title>
        <authorList>
            <person name="Maejima Y."/>
            <person name="Iino T."/>
            <person name="Muraguchi Y."/>
            <person name="Fukuda K."/>
            <person name="Nojiri H."/>
            <person name="Ohkuma M."/>
            <person name="Moriuchi R."/>
            <person name="Dohra H."/>
            <person name="Kimbara K."/>
            <person name="Shintani M."/>
        </authorList>
    </citation>
    <scope>NUCLEOTIDE SEQUENCE [LARGE SCALE GENOMIC DNA]</scope>
    <source>
        <strain evidence="1 2">RF1110005</strain>
        <plasmid evidence="1 2">68K</plasmid>
    </source>
</reference>
<keyword evidence="1" id="KW-0614">Plasmid</keyword>
<keyword evidence="2" id="KW-1185">Reference proteome</keyword>
<evidence type="ECO:0000313" key="1">
    <source>
        <dbReference type="EMBL" id="BBH54754.1"/>
    </source>
</evidence>
<proteinExistence type="predicted"/>
<geneLocation type="plasmid" evidence="1 2">
    <name>68K</name>
</geneLocation>
<name>A0A4P2VR72_FLUSA</name>
<accession>A0A4P2VR72</accession>
<dbReference type="KEGG" id="sbf:JCM31447_32280"/>